<dbReference type="PANTHER" id="PTHR37412:SF2">
    <property type="entry name" value="C2 DOMAIN-CONTAINING PROTEIN 5"/>
    <property type="match status" value="1"/>
</dbReference>
<dbReference type="PROSITE" id="PS50004">
    <property type="entry name" value="C2"/>
    <property type="match status" value="1"/>
</dbReference>
<dbReference type="KEGG" id="aplc:110988606"/>
<dbReference type="SMART" id="SM00239">
    <property type="entry name" value="C2"/>
    <property type="match status" value="1"/>
</dbReference>
<dbReference type="GO" id="GO:0005544">
    <property type="term" value="F:calcium-dependent phospholipid binding"/>
    <property type="evidence" value="ECO:0007669"/>
    <property type="project" value="InterPro"/>
</dbReference>
<dbReference type="InterPro" id="IPR000008">
    <property type="entry name" value="C2_dom"/>
</dbReference>
<dbReference type="Pfam" id="PF23025">
    <property type="entry name" value="YbjQ_2"/>
    <property type="match status" value="3"/>
</dbReference>
<dbReference type="CDD" id="cd08688">
    <property type="entry name" value="C2_KIAA0528-like"/>
    <property type="match status" value="1"/>
</dbReference>
<dbReference type="GO" id="GO:0031340">
    <property type="term" value="P:positive regulation of vesicle fusion"/>
    <property type="evidence" value="ECO:0007669"/>
    <property type="project" value="TreeGrafter"/>
</dbReference>
<dbReference type="PANTHER" id="PTHR37412">
    <property type="entry name" value="C2 DOMAIN-CONTAINING PROTEIN 5"/>
    <property type="match status" value="1"/>
</dbReference>
<evidence type="ECO:0000313" key="6">
    <source>
        <dbReference type="RefSeq" id="XP_022107994.1"/>
    </source>
</evidence>
<dbReference type="GO" id="GO:0005509">
    <property type="term" value="F:calcium ion binding"/>
    <property type="evidence" value="ECO:0007669"/>
    <property type="project" value="TreeGrafter"/>
</dbReference>
<dbReference type="Pfam" id="PF23028">
    <property type="entry name" value="YbjQ_3"/>
    <property type="match status" value="1"/>
</dbReference>
<dbReference type="GO" id="GO:0072659">
    <property type="term" value="P:protein localization to plasma membrane"/>
    <property type="evidence" value="ECO:0007669"/>
    <property type="project" value="TreeGrafter"/>
</dbReference>
<dbReference type="OrthoDB" id="419768at2759"/>
<dbReference type="RefSeq" id="XP_022107992.1">
    <property type="nucleotide sequence ID" value="XM_022252300.1"/>
</dbReference>
<dbReference type="InterPro" id="IPR037785">
    <property type="entry name" value="C2_C2CD5"/>
</dbReference>
<feature type="compositionally biased region" description="Polar residues" evidence="1">
    <location>
        <begin position="1008"/>
        <end position="1023"/>
    </location>
</feature>
<reference evidence="4 5" key="1">
    <citation type="submission" date="2025-04" db="UniProtKB">
        <authorList>
            <consortium name="RefSeq"/>
        </authorList>
    </citation>
    <scope>IDENTIFICATION</scope>
</reference>
<dbReference type="AlphaFoldDB" id="A0A8B7ZQZ3"/>
<dbReference type="InterPro" id="IPR057815">
    <property type="entry name" value="C2CD5_C"/>
</dbReference>
<dbReference type="GO" id="GO:0090314">
    <property type="term" value="P:positive regulation of protein targeting to membrane"/>
    <property type="evidence" value="ECO:0007669"/>
    <property type="project" value="TreeGrafter"/>
</dbReference>
<gene>
    <name evidence="4 5 6" type="primary">LOC110988606</name>
</gene>
<dbReference type="InterPro" id="IPR056430">
    <property type="entry name" value="C2CD5_YbjQ-like_dom"/>
</dbReference>
<evidence type="ECO:0000313" key="4">
    <source>
        <dbReference type="RefSeq" id="XP_022107992.1"/>
    </source>
</evidence>
<organism evidence="3 5">
    <name type="scientific">Acanthaster planci</name>
    <name type="common">Crown-of-thorns starfish</name>
    <dbReference type="NCBI Taxonomy" id="133434"/>
    <lineage>
        <taxon>Eukaryota</taxon>
        <taxon>Metazoa</taxon>
        <taxon>Echinodermata</taxon>
        <taxon>Eleutherozoa</taxon>
        <taxon>Asterozoa</taxon>
        <taxon>Asteroidea</taxon>
        <taxon>Valvatacea</taxon>
        <taxon>Valvatida</taxon>
        <taxon>Acanthasteridae</taxon>
        <taxon>Acanthaster</taxon>
    </lineage>
</organism>
<feature type="compositionally biased region" description="Polar residues" evidence="1">
    <location>
        <begin position="285"/>
        <end position="300"/>
    </location>
</feature>
<name>A0A8B7ZQZ3_ACAPL</name>
<dbReference type="RefSeq" id="XP_022107994.1">
    <property type="nucleotide sequence ID" value="XM_022252302.1"/>
</dbReference>
<dbReference type="CTD" id="9847"/>
<dbReference type="InterPro" id="IPR035892">
    <property type="entry name" value="C2_domain_sf"/>
</dbReference>
<evidence type="ECO:0000259" key="2">
    <source>
        <dbReference type="PROSITE" id="PS50004"/>
    </source>
</evidence>
<proteinExistence type="predicted"/>
<dbReference type="GO" id="GO:0065002">
    <property type="term" value="P:intracellular protein transmembrane transport"/>
    <property type="evidence" value="ECO:0007669"/>
    <property type="project" value="TreeGrafter"/>
</dbReference>
<dbReference type="RefSeq" id="XP_022107993.1">
    <property type="nucleotide sequence ID" value="XM_022252301.1"/>
</dbReference>
<sequence>MPGKLKVQIIAARDLPVMDRASDLADAFVEVKLGQVTHKTEVCRKSLNPQWQSEWFKFEVDDEELQDEPLQLRIMDYDTYSAHDAIGKVYIDLNPLLLKDGPSEISGWLPIYDTMHGMRGEISVVVKVDLLENVSKFKESSCGVQFFSSSGIPTCYTVSAVHGFVEELVVNDDPEYQWIDMIRTPRASNEARQQLFTKLSGELQRKIGLKVLEREGNAVLGYWQCFDLEGESGIVVRGIGTAALIHKTNPMTSPLSTSPPQDQLNPKDFSAIEDAPDGSMIGSPLYTQQISQPTPRSPSKVTPCRHSSDSDLSSAHIVGSVGSQEKAGSGGSGGLSQRMSLLPKPTLPPITIDILEYPFFTIKKFPPGFLVHLGGVVTARSVKLLDRIHNPDEPETRDAWWTEIRTEIRSHAATMGCHAVVGYKETTSICDEICLLSATGTAAIVNLAAFQHAGVPLLAQPQSVLLTTSLDRPDFQQHLQQNSQEKSPPLAESIMSENPTAATESCPKCAICHIPYNESSLPFPVSISKCAICRRSKVPDVLFCTVEPPHELSYTGLGCCLQASVCRSKKKATGESNAAMISDALPFMEYEIHRQLMNKLKVKGMNALFGLRVQIIVGETLLIGVATATASYITALPPPSQLRVTSQSGGGEKQVQAIQKKLLDITARNKDIYELHLPESIWESSALDSPQPLDNTDDLAETQFQASQKDTYVLTVDDVEDKETVWGLFDPELPTGLFSCTTETVPGNFRPSKHMQMFTMMRTQTLLEASTKHFAPIFDDLVQSMCFKLRSMAPCCLCNVCYDVNVPDDDVVQLWLTASAVDLQENVTSSPEKVPQSKGSKSSDAELLFAMEELQVTERAPASPSTPTGKVSKVPKLEKRIVLKDTIATPTWLPKVEITPLSAVPGGVIDQYLGYINLFFVRESMSVRESGGVSGFMYNFISEVNAIIRSHVASLGGNALVAYNLVDCLLEDRNHQCQCLINVSGDAVHVVYDGATSSMDSPYPSQPPTSHSQQFSRDSSAETPAQIVEPKV</sequence>
<dbReference type="InterPro" id="IPR038983">
    <property type="entry name" value="C2CD5"/>
</dbReference>
<evidence type="ECO:0000313" key="3">
    <source>
        <dbReference type="Proteomes" id="UP000694845"/>
    </source>
</evidence>
<feature type="compositionally biased region" description="Polar residues" evidence="1">
    <location>
        <begin position="250"/>
        <end position="264"/>
    </location>
</feature>
<dbReference type="Pfam" id="PF00168">
    <property type="entry name" value="C2"/>
    <property type="match status" value="1"/>
</dbReference>
<feature type="domain" description="C2" evidence="2">
    <location>
        <begin position="1"/>
        <end position="109"/>
    </location>
</feature>
<dbReference type="Proteomes" id="UP000694845">
    <property type="component" value="Unplaced"/>
</dbReference>
<dbReference type="GeneID" id="110988606"/>
<evidence type="ECO:0000256" key="1">
    <source>
        <dbReference type="SAM" id="MobiDB-lite"/>
    </source>
</evidence>
<dbReference type="SUPFAM" id="SSF49562">
    <property type="entry name" value="C2 domain (Calcium/lipid-binding domain, CaLB)"/>
    <property type="match status" value="1"/>
</dbReference>
<dbReference type="OMA" id="TMFYLES"/>
<dbReference type="Pfam" id="PF23128">
    <property type="entry name" value="YbjQ_4"/>
    <property type="match status" value="1"/>
</dbReference>
<keyword evidence="3" id="KW-1185">Reference proteome</keyword>
<protein>
    <submittedName>
        <fullName evidence="4 5">C2 domain-containing protein 5-like</fullName>
    </submittedName>
</protein>
<dbReference type="InterPro" id="IPR056431">
    <property type="entry name" value="C2CD5_YbjQ-rel_dom"/>
</dbReference>
<accession>A0A8B7ZQZ3</accession>
<feature type="region of interest" description="Disordered" evidence="1">
    <location>
        <begin position="250"/>
        <end position="340"/>
    </location>
</feature>
<evidence type="ECO:0000313" key="5">
    <source>
        <dbReference type="RefSeq" id="XP_022107993.1"/>
    </source>
</evidence>
<feature type="region of interest" description="Disordered" evidence="1">
    <location>
        <begin position="998"/>
        <end position="1032"/>
    </location>
</feature>
<dbReference type="GO" id="GO:0010828">
    <property type="term" value="P:positive regulation of D-glucose transmembrane transport"/>
    <property type="evidence" value="ECO:0007669"/>
    <property type="project" value="TreeGrafter"/>
</dbReference>
<dbReference type="Gene3D" id="2.60.40.150">
    <property type="entry name" value="C2 domain"/>
    <property type="match status" value="1"/>
</dbReference>
<dbReference type="GO" id="GO:0005886">
    <property type="term" value="C:plasma membrane"/>
    <property type="evidence" value="ECO:0007669"/>
    <property type="project" value="TreeGrafter"/>
</dbReference>